<sequence>MPLSNELWRRQLDDHLDVYVRRHIAQDAMEYSAAEMETIFKEHLNPVSELTSFALFEQSGPLETFIERSNVQKDLSEGNSALSTEKWQTSKIVMDYLKGIVNLNSLKNEKSERTSQLWNIEIPPTSTRFVQPLLSQVAMRETPFDCDNNIVDYSSQGSSHSNQRGRKSQLASTLAIPNVSCLFKTFPTEEEIPLSDFDRMALTEPRLRISREDTTSVLSLVKSIPFSAAVPKEDVLRSTRTISFNDNDGLMEGILPFTPPLFPRKEKSLSIIQRTGNSLKSDIAPLLSPVRTQDNSEMNMQTQMMELIDGFEMPSPTPTIVYGTSENDTGNFASEENEHGEFPSSPSIGTNILAKLLDGRIEKVLLPRTEELPSLQTRTTTSYHFTDQSFVTTLTGVLEGGMDVPLPSSPRLPGQADHERVSEVLCSDIARSLDSLGGGMTSMDVYSLISGETLEDQESSILLPVPNLTLSHESARKGRLLPQVLADLRFLPLDVPLGPSHPSIKPSCFLEPTGSVVSLALSLSWQPFYYKGNFFSDETVCMVDQLLSSTGDGEARHLLDAYASLSGVSSPETWPEYLLDNEFSFHEWPDDRILLSRREQISQNALGIPGVSRKTSRTVTDGISRPSSPPAAFPPPPELPFPSPFRRSEIRVDGVIEAESGTSRGVQSDGGSPHIQPFAPGDGHIASISTPNNFSLFVDESPRTEQREIINTPPTWSSRASLHQYLAQRGVVTQADRGETGSLEPGEGDSLRHNDPNDAHSLETNASAKEMPLLSAFLSTNIALPKVWTVPSDSHRYLCSIHTVQRRALAQSLKEECNVDLYELSNMIHPDIVVDSHSAVLFITLSDIPSTLDTLTSEISELAYGFSRILVILESFPADRAQFSTERWKDGHWAQLTMFTKTISETCLKLKNKVNIKLGLLDHDEHLERSEETSSGQALGDTSVEFVISRAIEDSARFVRIFGDYSAGLVTPLERAKLGGARVWLDTVQEEVASCILGRYRGMNVFTALAIASVTPLSNFVAMSSQEKLHSFGTLVGNERMILFDKTYRRAVGDT</sequence>
<proteinExistence type="predicted"/>
<name>G4TUC5_SERID</name>
<dbReference type="OrthoDB" id="2422840at2759"/>
<dbReference type="InParanoid" id="G4TUC5"/>
<evidence type="ECO:0000313" key="3">
    <source>
        <dbReference type="Proteomes" id="UP000007148"/>
    </source>
</evidence>
<reference evidence="2 3" key="1">
    <citation type="journal article" date="2011" name="PLoS Pathog.">
        <title>Endophytic Life Strategies Decoded by Genome and Transcriptome Analyses of the Mutualistic Root Symbiont Piriformospora indica.</title>
        <authorList>
            <person name="Zuccaro A."/>
            <person name="Lahrmann U."/>
            <person name="Guldener U."/>
            <person name="Langen G."/>
            <person name="Pfiffi S."/>
            <person name="Biedenkopf D."/>
            <person name="Wong P."/>
            <person name="Samans B."/>
            <person name="Grimm C."/>
            <person name="Basiewicz M."/>
            <person name="Murat C."/>
            <person name="Martin F."/>
            <person name="Kogel K.H."/>
        </authorList>
    </citation>
    <scope>NUCLEOTIDE SEQUENCE [LARGE SCALE GENOMIC DNA]</scope>
    <source>
        <strain evidence="2 3">DSM 11827</strain>
    </source>
</reference>
<feature type="region of interest" description="Disordered" evidence="1">
    <location>
        <begin position="661"/>
        <end position="681"/>
    </location>
</feature>
<evidence type="ECO:0000313" key="2">
    <source>
        <dbReference type="EMBL" id="CCA74918.1"/>
    </source>
</evidence>
<dbReference type="STRING" id="1109443.G4TUC5"/>
<keyword evidence="3" id="KW-1185">Reference proteome</keyword>
<feature type="region of interest" description="Disordered" evidence="1">
    <location>
        <begin position="732"/>
        <end position="762"/>
    </location>
</feature>
<feature type="region of interest" description="Disordered" evidence="1">
    <location>
        <begin position="612"/>
        <end position="645"/>
    </location>
</feature>
<evidence type="ECO:0000256" key="1">
    <source>
        <dbReference type="SAM" id="MobiDB-lite"/>
    </source>
</evidence>
<protein>
    <submittedName>
        <fullName evidence="2">Uncharacterized protein</fullName>
    </submittedName>
</protein>
<feature type="compositionally biased region" description="Polar residues" evidence="1">
    <location>
        <begin position="661"/>
        <end position="670"/>
    </location>
</feature>
<dbReference type="HOGENOM" id="CLU_290200_0_0_1"/>
<gene>
    <name evidence="2" type="ORF">PIIN_08888</name>
</gene>
<comment type="caution">
    <text evidence="2">The sequence shown here is derived from an EMBL/GenBank/DDBJ whole genome shotgun (WGS) entry which is preliminary data.</text>
</comment>
<organism evidence="2 3">
    <name type="scientific">Serendipita indica (strain DSM 11827)</name>
    <name type="common">Root endophyte fungus</name>
    <name type="synonym">Piriformospora indica</name>
    <dbReference type="NCBI Taxonomy" id="1109443"/>
    <lineage>
        <taxon>Eukaryota</taxon>
        <taxon>Fungi</taxon>
        <taxon>Dikarya</taxon>
        <taxon>Basidiomycota</taxon>
        <taxon>Agaricomycotina</taxon>
        <taxon>Agaricomycetes</taxon>
        <taxon>Sebacinales</taxon>
        <taxon>Serendipitaceae</taxon>
        <taxon>Serendipita</taxon>
    </lineage>
</organism>
<dbReference type="EMBL" id="CAFZ01000372">
    <property type="protein sequence ID" value="CCA74918.1"/>
    <property type="molecule type" value="Genomic_DNA"/>
</dbReference>
<dbReference type="eggNOG" id="ENOG502SEG2">
    <property type="taxonomic scope" value="Eukaryota"/>
</dbReference>
<dbReference type="Proteomes" id="UP000007148">
    <property type="component" value="Unassembled WGS sequence"/>
</dbReference>
<feature type="compositionally biased region" description="Pro residues" evidence="1">
    <location>
        <begin position="627"/>
        <end position="643"/>
    </location>
</feature>
<dbReference type="OMA" id="GHERMMS"/>
<dbReference type="AlphaFoldDB" id="G4TUC5"/>
<accession>G4TUC5</accession>
<feature type="compositionally biased region" description="Basic and acidic residues" evidence="1">
    <location>
        <begin position="749"/>
        <end position="761"/>
    </location>
</feature>